<evidence type="ECO:0000259" key="6">
    <source>
        <dbReference type="Pfam" id="PF04055"/>
    </source>
</evidence>
<dbReference type="EMBL" id="HACA01016938">
    <property type="protein sequence ID" value="CDW34299.1"/>
    <property type="molecule type" value="Transcribed_RNA"/>
</dbReference>
<feature type="domain" description="Radical SAM core" evidence="6">
    <location>
        <begin position="96"/>
        <end position="230"/>
    </location>
</feature>
<evidence type="ECO:0000256" key="4">
    <source>
        <dbReference type="ARBA" id="ARBA00023014"/>
    </source>
</evidence>
<feature type="binding site" evidence="5">
    <location>
        <position position="101"/>
    </location>
    <ligand>
        <name>[4Fe-4S] cluster</name>
        <dbReference type="ChEBI" id="CHEBI:49883"/>
        <note>4Fe-4S-S-AdoMet</note>
    </ligand>
</feature>
<dbReference type="PANTHER" id="PTHR43075">
    <property type="entry name" value="FORMATE LYASE ACTIVATING ENZYME, PUTATIVE (AFU_ORTHOLOGUE AFUA_2G15630)-RELATED"/>
    <property type="match status" value="1"/>
</dbReference>
<dbReference type="InterPro" id="IPR040085">
    <property type="entry name" value="MJ0674-like"/>
</dbReference>
<organism evidence="7">
    <name type="scientific">Lepeophtheirus salmonis</name>
    <name type="common">Salmon louse</name>
    <name type="synonym">Caligus salmonis</name>
    <dbReference type="NCBI Taxonomy" id="72036"/>
    <lineage>
        <taxon>Eukaryota</taxon>
        <taxon>Metazoa</taxon>
        <taxon>Ecdysozoa</taxon>
        <taxon>Arthropoda</taxon>
        <taxon>Crustacea</taxon>
        <taxon>Multicrustacea</taxon>
        <taxon>Hexanauplia</taxon>
        <taxon>Copepoda</taxon>
        <taxon>Siphonostomatoida</taxon>
        <taxon>Caligidae</taxon>
        <taxon>Lepeophtheirus</taxon>
    </lineage>
</organism>
<dbReference type="SUPFAM" id="SSF102114">
    <property type="entry name" value="Radical SAM enzymes"/>
    <property type="match status" value="1"/>
</dbReference>
<keyword evidence="3 5" id="KW-0408">Iron</keyword>
<name>A0A0K2U7Q2_LEPSM</name>
<dbReference type="PANTHER" id="PTHR43075:SF1">
    <property type="entry name" value="FORMATE LYASE ACTIVATING ENZYME, PUTATIVE (AFU_ORTHOLOGUE AFUA_2G15630)-RELATED"/>
    <property type="match status" value="1"/>
</dbReference>
<feature type="binding site" evidence="5">
    <location>
        <position position="105"/>
    </location>
    <ligand>
        <name>[4Fe-4S] cluster</name>
        <dbReference type="ChEBI" id="CHEBI:49883"/>
        <note>4Fe-4S-S-AdoMet</note>
    </ligand>
</feature>
<dbReference type="GO" id="GO:0046872">
    <property type="term" value="F:metal ion binding"/>
    <property type="evidence" value="ECO:0007669"/>
    <property type="project" value="UniProtKB-KW"/>
</dbReference>
<dbReference type="SFLD" id="SFLDG01099">
    <property type="entry name" value="Uncharacterised_Radical_SAM_Su"/>
    <property type="match status" value="1"/>
</dbReference>
<dbReference type="GO" id="GO:0051536">
    <property type="term" value="F:iron-sulfur cluster binding"/>
    <property type="evidence" value="ECO:0007669"/>
    <property type="project" value="UniProtKB-KW"/>
</dbReference>
<reference evidence="7" key="1">
    <citation type="submission" date="2014-05" db="EMBL/GenBank/DDBJ databases">
        <authorList>
            <person name="Chronopoulou M."/>
        </authorList>
    </citation>
    <scope>NUCLEOTIDE SEQUENCE</scope>
    <source>
        <tissue evidence="7">Whole organism</tissue>
    </source>
</reference>
<keyword evidence="4 5" id="KW-0411">Iron-sulfur</keyword>
<dbReference type="PIRSF" id="PIRSF004869">
    <property type="entry name" value="PflX_prd"/>
    <property type="match status" value="1"/>
</dbReference>
<protein>
    <recommendedName>
        <fullName evidence="6">Radical SAM core domain-containing protein</fullName>
    </recommendedName>
</protein>
<dbReference type="GO" id="GO:0003824">
    <property type="term" value="F:catalytic activity"/>
    <property type="evidence" value="ECO:0007669"/>
    <property type="project" value="InterPro"/>
</dbReference>
<evidence type="ECO:0000313" key="7">
    <source>
        <dbReference type="EMBL" id="CDW34299.1"/>
    </source>
</evidence>
<feature type="binding site" evidence="5">
    <location>
        <position position="108"/>
    </location>
    <ligand>
        <name>[4Fe-4S] cluster</name>
        <dbReference type="ChEBI" id="CHEBI:49883"/>
        <note>4Fe-4S-S-AdoMet</note>
    </ligand>
</feature>
<keyword evidence="1 5" id="KW-0949">S-adenosyl-L-methionine</keyword>
<evidence type="ECO:0000256" key="5">
    <source>
        <dbReference type="PIRSR" id="PIRSR004869-50"/>
    </source>
</evidence>
<dbReference type="InterPro" id="IPR058240">
    <property type="entry name" value="rSAM_sf"/>
</dbReference>
<accession>A0A0K2U7Q2</accession>
<proteinExistence type="predicted"/>
<dbReference type="InterPro" id="IPR007197">
    <property type="entry name" value="rSAM"/>
</dbReference>
<dbReference type="AlphaFoldDB" id="A0A0K2U7Q2"/>
<dbReference type="InterPro" id="IPR016431">
    <property type="entry name" value="Pyrv-formate_lyase-activ_prd"/>
</dbReference>
<dbReference type="Gene3D" id="3.20.20.70">
    <property type="entry name" value="Aldolase class I"/>
    <property type="match status" value="1"/>
</dbReference>
<dbReference type="InterPro" id="IPR013785">
    <property type="entry name" value="Aldolase_TIM"/>
</dbReference>
<evidence type="ECO:0000256" key="2">
    <source>
        <dbReference type="ARBA" id="ARBA00022723"/>
    </source>
</evidence>
<dbReference type="OrthoDB" id="1856718at2759"/>
<dbReference type="Pfam" id="PF04055">
    <property type="entry name" value="Radical_SAM"/>
    <property type="match status" value="1"/>
</dbReference>
<evidence type="ECO:0000256" key="3">
    <source>
        <dbReference type="ARBA" id="ARBA00023004"/>
    </source>
</evidence>
<dbReference type="SFLD" id="SFLDS00029">
    <property type="entry name" value="Radical_SAM"/>
    <property type="match status" value="1"/>
</dbReference>
<sequence length="342" mass="39424">MFNTLNRSLHLAPPFLIESYVPRAVKSYQSGLLEQKVAEANEKYKDCRLCPRNCGVNRLQDKKGACNTGRRPVVSSAFPHFGEESVLQGWNGSGTIFFSLCNLRCVFCQNWDISQRKKGWELEPLEITDLMLKLQNETHCHNINFVTPEHVVPSVIEAIYEAVKQGLNIPIVYNTSSYDSMDSLRLLEGIVDIYMPDFKFWTQETSYRLSKARDYPETAMKAIKEMHRQVGDLVFDSSGLAKQGLLVRHLVMPNYVDEAAKIMHFLSEEISKDTYVHIMEQYRPDFLVGKGEKRSRIGNTKYEEIDRPVLDPEIESVVKTAKDVGLWRFEDNLWLDRPIDTF</sequence>
<dbReference type="CDD" id="cd01335">
    <property type="entry name" value="Radical_SAM"/>
    <property type="match status" value="1"/>
</dbReference>
<comment type="cofactor">
    <cofactor evidence="5">
        <name>[4Fe-4S] cluster</name>
        <dbReference type="ChEBI" id="CHEBI:49883"/>
    </cofactor>
    <text evidence="5">Binds 1 [4Fe-4S] cluster. The cluster is coordinated with 3 cysteines and an exchangeable S-adenosyl-L-methionine.</text>
</comment>
<evidence type="ECO:0000256" key="1">
    <source>
        <dbReference type="ARBA" id="ARBA00022691"/>
    </source>
</evidence>
<keyword evidence="2 5" id="KW-0479">Metal-binding</keyword>